<dbReference type="AlphaFoldDB" id="A0A067TDY5"/>
<proteinExistence type="predicted"/>
<protein>
    <submittedName>
        <fullName evidence="1">Uncharacterized protein</fullName>
    </submittedName>
</protein>
<gene>
    <name evidence="1" type="ORF">GALMADRAFT_222143</name>
</gene>
<accession>A0A067TDY5</accession>
<name>A0A067TDY5_GALM3</name>
<evidence type="ECO:0000313" key="1">
    <source>
        <dbReference type="EMBL" id="KDR80547.1"/>
    </source>
</evidence>
<dbReference type="EMBL" id="KL142371">
    <property type="protein sequence ID" value="KDR80547.1"/>
    <property type="molecule type" value="Genomic_DNA"/>
</dbReference>
<sequence length="51" mass="5381">MPRGSKKVHISGPGDARDIVIPVIGPTGAGKSTVCPLVLRLWRCFLSGYSS</sequence>
<organism evidence="1 2">
    <name type="scientific">Galerina marginata (strain CBS 339.88)</name>
    <dbReference type="NCBI Taxonomy" id="685588"/>
    <lineage>
        <taxon>Eukaryota</taxon>
        <taxon>Fungi</taxon>
        <taxon>Dikarya</taxon>
        <taxon>Basidiomycota</taxon>
        <taxon>Agaricomycotina</taxon>
        <taxon>Agaricomycetes</taxon>
        <taxon>Agaricomycetidae</taxon>
        <taxon>Agaricales</taxon>
        <taxon>Agaricineae</taxon>
        <taxon>Strophariaceae</taxon>
        <taxon>Galerina</taxon>
    </lineage>
</organism>
<reference evidence="2" key="1">
    <citation type="journal article" date="2014" name="Proc. Natl. Acad. Sci. U.S.A.">
        <title>Extensive sampling of basidiomycete genomes demonstrates inadequacy of the white-rot/brown-rot paradigm for wood decay fungi.</title>
        <authorList>
            <person name="Riley R."/>
            <person name="Salamov A.A."/>
            <person name="Brown D.W."/>
            <person name="Nagy L.G."/>
            <person name="Floudas D."/>
            <person name="Held B.W."/>
            <person name="Levasseur A."/>
            <person name="Lombard V."/>
            <person name="Morin E."/>
            <person name="Otillar R."/>
            <person name="Lindquist E.A."/>
            <person name="Sun H."/>
            <person name="LaButti K.M."/>
            <person name="Schmutz J."/>
            <person name="Jabbour D."/>
            <person name="Luo H."/>
            <person name="Baker S.E."/>
            <person name="Pisabarro A.G."/>
            <person name="Walton J.D."/>
            <person name="Blanchette R.A."/>
            <person name="Henrissat B."/>
            <person name="Martin F."/>
            <person name="Cullen D."/>
            <person name="Hibbett D.S."/>
            <person name="Grigoriev I.V."/>
        </authorList>
    </citation>
    <scope>NUCLEOTIDE SEQUENCE [LARGE SCALE GENOMIC DNA]</scope>
    <source>
        <strain evidence="2">CBS 339.88</strain>
    </source>
</reference>
<keyword evidence="2" id="KW-1185">Reference proteome</keyword>
<dbReference type="HOGENOM" id="CLU_3106493_0_0_1"/>
<evidence type="ECO:0000313" key="2">
    <source>
        <dbReference type="Proteomes" id="UP000027222"/>
    </source>
</evidence>
<dbReference type="Proteomes" id="UP000027222">
    <property type="component" value="Unassembled WGS sequence"/>
</dbReference>